<evidence type="ECO:0000313" key="2">
    <source>
        <dbReference type="Proteomes" id="UP001234202"/>
    </source>
</evidence>
<keyword evidence="2" id="KW-1185">Reference proteome</keyword>
<protein>
    <submittedName>
        <fullName evidence="1">Uncharacterized protein</fullName>
    </submittedName>
</protein>
<reference evidence="1" key="1">
    <citation type="submission" date="2023-04" db="EMBL/GenBank/DDBJ databases">
        <title>Draft Genome sequencing of Naganishia species isolated from polar environments using Oxford Nanopore Technology.</title>
        <authorList>
            <person name="Leo P."/>
            <person name="Venkateswaran K."/>
        </authorList>
    </citation>
    <scope>NUCLEOTIDE SEQUENCE</scope>
    <source>
        <strain evidence="1">DBVPG 5303</strain>
    </source>
</reference>
<gene>
    <name evidence="1" type="ORF">QFC24_004189</name>
</gene>
<comment type="caution">
    <text evidence="1">The sequence shown here is derived from an EMBL/GenBank/DDBJ whole genome shotgun (WGS) entry which is preliminary data.</text>
</comment>
<name>A0ACC2XH95_9TREE</name>
<evidence type="ECO:0000313" key="1">
    <source>
        <dbReference type="EMBL" id="KAJ9122759.1"/>
    </source>
</evidence>
<organism evidence="1 2">
    <name type="scientific">Naganishia onofrii</name>
    <dbReference type="NCBI Taxonomy" id="1851511"/>
    <lineage>
        <taxon>Eukaryota</taxon>
        <taxon>Fungi</taxon>
        <taxon>Dikarya</taxon>
        <taxon>Basidiomycota</taxon>
        <taxon>Agaricomycotina</taxon>
        <taxon>Tremellomycetes</taxon>
        <taxon>Filobasidiales</taxon>
        <taxon>Filobasidiaceae</taxon>
        <taxon>Naganishia</taxon>
    </lineage>
</organism>
<proteinExistence type="predicted"/>
<dbReference type="EMBL" id="JASBWV010000014">
    <property type="protein sequence ID" value="KAJ9122759.1"/>
    <property type="molecule type" value="Genomic_DNA"/>
</dbReference>
<sequence>MANTTENTADEGYDSLGVSRETAYDLVPSEHKPSETSKTDASDVPQLIISASENQNKDAPDPIVNSKPEEAKNTVSDDPSAVSNPVPTAQEQAKAAPQEDWKDLLDKNLTSWKAESSEARAKSESTRLRLEEERAKELKRIADEEKELERKIRQEKEDAEIEKKVQALLAEPSGKSRGKKPHHHHDGEMDNKRWNDVRNAWEIIHSGAVAVPGQAGRTEFEEEDPVEVDGRDMTAGDHGGRDGNKAGEVLRVKTHFASIDDHGWLLTRRLAILPQRLSNAAAAVSQGDGNLNPTPASATRRADLLSASTHSKPDTVSNQRAAVADAWKSNAQKAAEEKGAGDASSQKHPEAAAGESQTQQPASTSPPVAESSSKSTPAQSSASSSSQGHPQQPPSLTLSLFSGSGHRSFARIAAVVGINLVLPFINGVMLGFGEIFAREVISWTRSWWRGGLKLGGRWGTGSGAAAIAGRGLMEGARSVDVSGSGSFP</sequence>
<accession>A0ACC2XH95</accession>
<dbReference type="Proteomes" id="UP001234202">
    <property type="component" value="Unassembled WGS sequence"/>
</dbReference>